<evidence type="ECO:0000259" key="1">
    <source>
        <dbReference type="Pfam" id="PF00534"/>
    </source>
</evidence>
<evidence type="ECO:0000313" key="3">
    <source>
        <dbReference type="EMBL" id="KKQ67237.1"/>
    </source>
</evidence>
<feature type="domain" description="Glycosyltransferase subfamily 4-like N-terminal" evidence="2">
    <location>
        <begin position="16"/>
        <end position="191"/>
    </location>
</feature>
<evidence type="ECO:0000259" key="2">
    <source>
        <dbReference type="Pfam" id="PF13439"/>
    </source>
</evidence>
<dbReference type="Pfam" id="PF00534">
    <property type="entry name" value="Glycos_transf_1"/>
    <property type="match status" value="1"/>
</dbReference>
<dbReference type="PANTHER" id="PTHR12526:SF637">
    <property type="entry name" value="GLYCOSYLTRANSFERASE EPSF-RELATED"/>
    <property type="match status" value="1"/>
</dbReference>
<gene>
    <name evidence="3" type="ORF">US86_C0001G0164</name>
</gene>
<dbReference type="GO" id="GO:0016757">
    <property type="term" value="F:glycosyltransferase activity"/>
    <property type="evidence" value="ECO:0007669"/>
    <property type="project" value="InterPro"/>
</dbReference>
<dbReference type="PANTHER" id="PTHR12526">
    <property type="entry name" value="GLYCOSYLTRANSFERASE"/>
    <property type="match status" value="1"/>
</dbReference>
<dbReference type="EMBL" id="LBUP01000001">
    <property type="protein sequence ID" value="KKQ67237.1"/>
    <property type="molecule type" value="Genomic_DNA"/>
</dbReference>
<evidence type="ECO:0000313" key="4">
    <source>
        <dbReference type="Proteomes" id="UP000034235"/>
    </source>
</evidence>
<proteinExistence type="predicted"/>
<dbReference type="Proteomes" id="UP000034235">
    <property type="component" value="Unassembled WGS sequence"/>
</dbReference>
<organism evidence="3 4">
    <name type="scientific">Candidatus Daviesbacteria bacterium GW2011_GWA2_38_24</name>
    <dbReference type="NCBI Taxonomy" id="1618422"/>
    <lineage>
        <taxon>Bacteria</taxon>
        <taxon>Candidatus Daviesiibacteriota</taxon>
    </lineage>
</organism>
<dbReference type="InterPro" id="IPR028098">
    <property type="entry name" value="Glyco_trans_4-like_N"/>
</dbReference>
<dbReference type="Gene3D" id="3.40.50.2000">
    <property type="entry name" value="Glycogen Phosphorylase B"/>
    <property type="match status" value="2"/>
</dbReference>
<accession>A0A0G0JK74</accession>
<dbReference type="Pfam" id="PF13439">
    <property type="entry name" value="Glyco_transf_4"/>
    <property type="match status" value="1"/>
</dbReference>
<dbReference type="SUPFAM" id="SSF53756">
    <property type="entry name" value="UDP-Glycosyltransferase/glycogen phosphorylase"/>
    <property type="match status" value="1"/>
</dbReference>
<protein>
    <submittedName>
        <fullName evidence="3">Glycosyltransferase</fullName>
    </submittedName>
</protein>
<dbReference type="InterPro" id="IPR001296">
    <property type="entry name" value="Glyco_trans_1"/>
</dbReference>
<keyword evidence="3" id="KW-0808">Transferase</keyword>
<feature type="domain" description="Glycosyl transferase family 1" evidence="1">
    <location>
        <begin position="206"/>
        <end position="367"/>
    </location>
</feature>
<sequence>MKILEVVPYFYPAWAYGGPGKIVHDPSRYFAEQGHDVTVYTSDAYDDKQRMPKEKYILNVSRFLVRYFRNIHNKLTYRYNIFITPGMFTRSLFEFHKFDVVHMHDFYTLENVWLGWLARLYNKPYIISVHGCLEEKRLEARSLFKSAFLYLFGQDLLKHASALIATSEQEIDNYRRFNIPKSKIKLIGHGVRSIEFTTQALKKACRKHFKLSEKDTVVTFLGRIHKIKGLDMLIEAISQITDPNLHFVIAGPDDGFLLELKELIKEKNLGKRVTLWHGCFGEERAQLFKASDIFVYPSYSEGFSLGILEAASVGLPLVITTKCYFDQVRKYNAGVIVEPNPESIAKGILQLARDPKKRNQAADNSKRLIKENYSIEIVGEQLLSIYRKSMSEKA</sequence>
<comment type="caution">
    <text evidence="3">The sequence shown here is derived from an EMBL/GenBank/DDBJ whole genome shotgun (WGS) entry which is preliminary data.</text>
</comment>
<name>A0A0G0JK74_9BACT</name>
<reference evidence="3 4" key="1">
    <citation type="journal article" date="2015" name="Nature">
        <title>rRNA introns, odd ribosomes, and small enigmatic genomes across a large radiation of phyla.</title>
        <authorList>
            <person name="Brown C.T."/>
            <person name="Hug L.A."/>
            <person name="Thomas B.C."/>
            <person name="Sharon I."/>
            <person name="Castelle C.J."/>
            <person name="Singh A."/>
            <person name="Wilkins M.J."/>
            <person name="Williams K.H."/>
            <person name="Banfield J.F."/>
        </authorList>
    </citation>
    <scope>NUCLEOTIDE SEQUENCE [LARGE SCALE GENOMIC DNA]</scope>
</reference>
<dbReference type="AlphaFoldDB" id="A0A0G0JK74"/>